<feature type="domain" description="Metallo-beta-lactamase" evidence="2">
    <location>
        <begin position="56"/>
        <end position="239"/>
    </location>
</feature>
<protein>
    <submittedName>
        <fullName evidence="3">FIG002379: metal-dependent hydrolase</fullName>
    </submittedName>
</protein>
<dbReference type="SUPFAM" id="SSF56281">
    <property type="entry name" value="Metallo-hydrolase/oxidoreductase"/>
    <property type="match status" value="1"/>
</dbReference>
<evidence type="ECO:0000313" key="3">
    <source>
        <dbReference type="EMBL" id="VAX15811.1"/>
    </source>
</evidence>
<proteinExistence type="inferred from homology"/>
<sequence>MLKTLCVTPLAGPVIFLLPAASCAGNLSVISVIRPLKQTIQRRGFIFKMVTLKYHAHSCWEIYDDSHRILIDPFLSGNDLADVAPDSFDKLDAIVLTHGHGDHTGDTIEIAKKTGAIVVSNKEVGDYMAAKGLSVHNMHIGGGRQFPFAHVKLTIAHHGSSGPDGECLGSPTGVILTMDGKKIYHAGDTALFYDMKLIGEMYGPLDVALLPIGDNFTMDIRDAVKATEFLGAKINIPMHYNTWPVIVADPAEFVSKVAAEGRKAIALKPGESYEVLASTLPDKTDTMRSSYT</sequence>
<name>A0A3B1BMP7_9ZZZZ</name>
<dbReference type="NCBIfam" id="NF001911">
    <property type="entry name" value="PRK00685.1"/>
    <property type="match status" value="1"/>
</dbReference>
<dbReference type="AlphaFoldDB" id="A0A3B1BMP7"/>
<dbReference type="InterPro" id="IPR001279">
    <property type="entry name" value="Metallo-B-lactamas"/>
</dbReference>
<dbReference type="PANTHER" id="PTHR43546:SF3">
    <property type="entry name" value="UPF0173 METAL-DEPENDENT HYDROLASE MJ1163"/>
    <property type="match status" value="1"/>
</dbReference>
<dbReference type="InterPro" id="IPR036866">
    <property type="entry name" value="RibonucZ/Hydroxyglut_hydro"/>
</dbReference>
<reference evidence="3" key="1">
    <citation type="submission" date="2018-06" db="EMBL/GenBank/DDBJ databases">
        <authorList>
            <person name="Zhirakovskaya E."/>
        </authorList>
    </citation>
    <scope>NUCLEOTIDE SEQUENCE</scope>
</reference>
<evidence type="ECO:0000259" key="2">
    <source>
        <dbReference type="SMART" id="SM00849"/>
    </source>
</evidence>
<dbReference type="HAMAP" id="MF_00457">
    <property type="entry name" value="UPF0173"/>
    <property type="match status" value="1"/>
</dbReference>
<dbReference type="Pfam" id="PF12706">
    <property type="entry name" value="Lactamase_B_2"/>
    <property type="match status" value="1"/>
</dbReference>
<evidence type="ECO:0000256" key="1">
    <source>
        <dbReference type="ARBA" id="ARBA00022801"/>
    </source>
</evidence>
<dbReference type="InterPro" id="IPR022877">
    <property type="entry name" value="UPF0173"/>
</dbReference>
<dbReference type="InterPro" id="IPR050114">
    <property type="entry name" value="UPF0173_UPF0282_UlaG_hydrolase"/>
</dbReference>
<keyword evidence="1 3" id="KW-0378">Hydrolase</keyword>
<dbReference type="Gene3D" id="3.60.15.10">
    <property type="entry name" value="Ribonuclease Z/Hydroxyacylglutathione hydrolase-like"/>
    <property type="match status" value="1"/>
</dbReference>
<dbReference type="GO" id="GO:0016787">
    <property type="term" value="F:hydrolase activity"/>
    <property type="evidence" value="ECO:0007669"/>
    <property type="project" value="UniProtKB-KW"/>
</dbReference>
<accession>A0A3B1BMP7</accession>
<gene>
    <name evidence="3" type="ORF">MNBD_NITROSPINAE03-544</name>
</gene>
<dbReference type="PANTHER" id="PTHR43546">
    <property type="entry name" value="UPF0173 METAL-DEPENDENT HYDROLASE MJ1163-RELATED"/>
    <property type="match status" value="1"/>
</dbReference>
<dbReference type="EMBL" id="UOGB01000034">
    <property type="protein sequence ID" value="VAX15811.1"/>
    <property type="molecule type" value="Genomic_DNA"/>
</dbReference>
<organism evidence="3">
    <name type="scientific">hydrothermal vent metagenome</name>
    <dbReference type="NCBI Taxonomy" id="652676"/>
    <lineage>
        <taxon>unclassified sequences</taxon>
        <taxon>metagenomes</taxon>
        <taxon>ecological metagenomes</taxon>
    </lineage>
</organism>
<dbReference type="SMART" id="SM00849">
    <property type="entry name" value="Lactamase_B"/>
    <property type="match status" value="1"/>
</dbReference>